<dbReference type="EMBL" id="JACYXT010000045">
    <property type="protein sequence ID" value="MBD9730196.1"/>
    <property type="molecule type" value="Genomic_DNA"/>
</dbReference>
<dbReference type="AlphaFoldDB" id="A0A927QL59"/>
<proteinExistence type="predicted"/>
<evidence type="ECO:0000313" key="5">
    <source>
        <dbReference type="Proteomes" id="UP000661025"/>
    </source>
</evidence>
<feature type="non-terminal residue" evidence="4">
    <location>
        <position position="884"/>
    </location>
</feature>
<comment type="caution">
    <text evidence="4">The sequence shown here is derived from an EMBL/GenBank/DDBJ whole genome shotgun (WGS) entry which is preliminary data.</text>
</comment>
<keyword evidence="3" id="KW-0472">Membrane</keyword>
<organism evidence="4 5">
    <name type="scientific">Streptomyces caniscabiei</name>
    <dbReference type="NCBI Taxonomy" id="2746961"/>
    <lineage>
        <taxon>Bacteria</taxon>
        <taxon>Bacillati</taxon>
        <taxon>Actinomycetota</taxon>
        <taxon>Actinomycetes</taxon>
        <taxon>Kitasatosporales</taxon>
        <taxon>Streptomycetaceae</taxon>
        <taxon>Streptomyces</taxon>
    </lineage>
</organism>
<gene>
    <name evidence="4" type="ORF">IHE70_45025</name>
</gene>
<evidence type="ECO:0000256" key="1">
    <source>
        <dbReference type="SAM" id="Coils"/>
    </source>
</evidence>
<keyword evidence="3" id="KW-0812">Transmembrane</keyword>
<evidence type="ECO:0000313" key="4">
    <source>
        <dbReference type="EMBL" id="MBD9730196.1"/>
    </source>
</evidence>
<evidence type="ECO:0000256" key="3">
    <source>
        <dbReference type="SAM" id="Phobius"/>
    </source>
</evidence>
<feature type="transmembrane region" description="Helical" evidence="3">
    <location>
        <begin position="822"/>
        <end position="845"/>
    </location>
</feature>
<feature type="transmembrane region" description="Helical" evidence="3">
    <location>
        <begin position="751"/>
        <end position="773"/>
    </location>
</feature>
<evidence type="ECO:0000256" key="2">
    <source>
        <dbReference type="SAM" id="MobiDB-lite"/>
    </source>
</evidence>
<keyword evidence="1" id="KW-0175">Coiled coil</keyword>
<accession>A0A927QL59</accession>
<sequence length="884" mass="93646">MPAISVGSVEVDVLPNAQGFQGRMRAVVLPSANRIGDEVGRIIGRQMQPHIVTAMRDGITRGGTTARTSATRQGDQAGGAFGRTFRNRVQAAMQNLPRGDVRLSTTGVDADLARLRSRLETLGNRRVGVDVDAATALREIDRLERDLRRVGAQHPDVNVRVDTGQARAELAALRADIARLDGQDIDVDVKTSRGVASFNALTTAAVAFGPAILPVLPIVAAGLGAVAAAGVAAGAGIGAVALVAAPALKQIGTVLQAQKAAQDAATSSTASGGQAAAQAASRSLQLASASQAVAAAERNGAKQIAQAQAAVSQARRNAAQVAAQASLRAQQAARAVEDAEESLADAQRDARRAQEDLTAARRTAAQELQDLNSRLSNSVLSQRDAEIALTEATAERDKVLNSAKATELDKRKALLAYDQAVQRLKDQTTETARLKTETAAANKAGVEGSETVRNAQERLAGAQEQVEDRTTALRDAQAEQGRVAAQNAQDMADAQKRIADSQRNVADVQQQAAESVTSAQRQLQQAQMATVGGADAAATAQAKYRAELAKLTPSARDTLGAFINLRTAFGSWSRSLQPKVMPLFTRALDGARRALPSLTPLVTEAADAIGDLQDRASRGFKSPWWKEFKADLQGSVRPAITGLGVAFGNIFKGMTGVIHAFLPRVDDISGSMQDVTRKFADWGQSLKGSPVFEKFLDYTKTNGPIVGDTLGKIASAFLSVSKALSPVSGPLLRVLGAVADFIGTIADKAPLLVIGLWGVIVAWKVWTGVMWLWAAALAASGWTLLVIGLAALAAAVVYCWNKFPGFRAAVMNAWEGIKSASLYVWNVVLKPFFKWFGTIVVWLWQKIIKPYIGFLIAYWKTVADVAVWLWKSVLAPTFEGIGAI</sequence>
<keyword evidence="3" id="KW-1133">Transmembrane helix</keyword>
<feature type="region of interest" description="Disordered" evidence="2">
    <location>
        <begin position="478"/>
        <end position="499"/>
    </location>
</feature>
<feature type="transmembrane region" description="Helical" evidence="3">
    <location>
        <begin position="200"/>
        <end position="220"/>
    </location>
</feature>
<reference evidence="4" key="1">
    <citation type="submission" date="2020-09" db="EMBL/GenBank/DDBJ databases">
        <title>Streptomyces canutascabiei sp. nov., which causes potato common scab and is distributed across the world.</title>
        <authorList>
            <person name="Nguyen H.P."/>
            <person name="Weisberg A.J."/>
            <person name="Chang J.H."/>
            <person name="Clarke C.R."/>
        </authorList>
    </citation>
    <scope>NUCLEOTIDE SEQUENCE</scope>
    <source>
        <strain evidence="4">ID-01-6.2a</strain>
    </source>
</reference>
<feature type="coiled-coil region" evidence="1">
    <location>
        <begin position="304"/>
        <end position="374"/>
    </location>
</feature>
<protein>
    <submittedName>
        <fullName evidence="4">Uncharacterized protein</fullName>
    </submittedName>
</protein>
<name>A0A927QL59_9ACTN</name>
<feature type="transmembrane region" description="Helical" evidence="3">
    <location>
        <begin position="226"/>
        <end position="248"/>
    </location>
</feature>
<dbReference type="Proteomes" id="UP000661025">
    <property type="component" value="Unassembled WGS sequence"/>
</dbReference>
<feature type="transmembrane region" description="Helical" evidence="3">
    <location>
        <begin position="779"/>
        <end position="801"/>
    </location>
</feature>